<name>S0FWS7_9BACT</name>
<organism evidence="1 2">
    <name type="scientific">Desulfotignum phosphitoxidans DSM 13687</name>
    <dbReference type="NCBI Taxonomy" id="1286635"/>
    <lineage>
        <taxon>Bacteria</taxon>
        <taxon>Pseudomonadati</taxon>
        <taxon>Thermodesulfobacteriota</taxon>
        <taxon>Desulfobacteria</taxon>
        <taxon>Desulfobacterales</taxon>
        <taxon>Desulfobacteraceae</taxon>
        <taxon>Desulfotignum</taxon>
    </lineage>
</organism>
<dbReference type="OrthoDB" id="5422953at2"/>
<evidence type="ECO:0000313" key="2">
    <source>
        <dbReference type="Proteomes" id="UP000014216"/>
    </source>
</evidence>
<dbReference type="Proteomes" id="UP000014216">
    <property type="component" value="Unassembled WGS sequence"/>
</dbReference>
<reference evidence="1 2" key="1">
    <citation type="journal article" date="2013" name="Genome Announc.">
        <title>Draft Genome Sequence of Desulfotignum phosphitoxidans DSM 13687 Strain FiPS-3.</title>
        <authorList>
            <person name="Poehlein A."/>
            <person name="Daniel R."/>
            <person name="Simeonova D.D."/>
        </authorList>
    </citation>
    <scope>NUCLEOTIDE SEQUENCE [LARGE SCALE GENOMIC DNA]</scope>
    <source>
        <strain evidence="1 2">DSM 13687</strain>
    </source>
</reference>
<sequence length="237" mass="27362">MVYPLDSIQAFDESQPWWEHTDSKAIERGSLIWAFLPYVDQVPYEVVPRGRKEPTLHDRAYVTIKPLDIKKTGKRSDLPVAAMPLGSKEVWSLYRAKKRPSLVLAKTKTAVDRSVLHGNPRKNIAPSLIVAPYFGVDQEGNRAGYPPEFVERVRHIWYPQFFWDMLPISGTSESLLRFEQTQPVGYNYLSYETTGYKLSEYAMSVIDEVFHFYLNDNMLAEGILKAYQDVIKALFYD</sequence>
<comment type="caution">
    <text evidence="1">The sequence shown here is derived from an EMBL/GenBank/DDBJ whole genome shotgun (WGS) entry which is preliminary data.</text>
</comment>
<accession>S0FWS7</accession>
<proteinExistence type="predicted"/>
<dbReference type="EMBL" id="APJX01000005">
    <property type="protein sequence ID" value="EMS79165.1"/>
    <property type="molecule type" value="Genomic_DNA"/>
</dbReference>
<protein>
    <submittedName>
        <fullName evidence="1">Uncharacterized protein</fullName>
    </submittedName>
</protein>
<dbReference type="RefSeq" id="WP_006966252.1">
    <property type="nucleotide sequence ID" value="NZ_APJX01000005.1"/>
</dbReference>
<dbReference type="AlphaFoldDB" id="S0FWS7"/>
<evidence type="ECO:0000313" key="1">
    <source>
        <dbReference type="EMBL" id="EMS79165.1"/>
    </source>
</evidence>
<gene>
    <name evidence="1" type="ORF">Dpo_5c00880</name>
</gene>
<keyword evidence="2" id="KW-1185">Reference proteome</keyword>